<sequence length="104" mass="11928">MRYSKPTNVQDVLENSSLGKIMQKGILLQQLNEQVERLFPNQFKGFYRVANLSETTLVIEVANAMVRQSLLFKEKDLLAKVQGLNPQIQQLQFKVNPALITQPR</sequence>
<name>A0A379ATR6_AVIAV</name>
<evidence type="ECO:0000313" key="1">
    <source>
        <dbReference type="EMBL" id="SUB24979.1"/>
    </source>
</evidence>
<dbReference type="Pfam" id="PF05258">
    <property type="entry name" value="DciA"/>
    <property type="match status" value="1"/>
</dbReference>
<proteinExistence type="predicted"/>
<dbReference type="AlphaFoldDB" id="A0A379ATR6"/>
<protein>
    <submittedName>
        <fullName evidence="1">Protein of uncharacterized function (DUF721)</fullName>
    </submittedName>
</protein>
<dbReference type="GeneID" id="300134239"/>
<gene>
    <name evidence="1" type="ORF">NCTC11297_02055</name>
</gene>
<keyword evidence="2" id="KW-1185">Reference proteome</keyword>
<evidence type="ECO:0000313" key="2">
    <source>
        <dbReference type="Proteomes" id="UP000255098"/>
    </source>
</evidence>
<organism evidence="1 2">
    <name type="scientific">Avibacterium avium</name>
    <name type="common">Pasteurella avium</name>
    <dbReference type="NCBI Taxonomy" id="751"/>
    <lineage>
        <taxon>Bacteria</taxon>
        <taxon>Pseudomonadati</taxon>
        <taxon>Pseudomonadota</taxon>
        <taxon>Gammaproteobacteria</taxon>
        <taxon>Pasteurellales</taxon>
        <taxon>Pasteurellaceae</taxon>
        <taxon>Avibacterium</taxon>
    </lineage>
</organism>
<dbReference type="InterPro" id="IPR007922">
    <property type="entry name" value="DciA-like"/>
</dbReference>
<dbReference type="Proteomes" id="UP000255098">
    <property type="component" value="Unassembled WGS sequence"/>
</dbReference>
<dbReference type="EMBL" id="UGSP01000001">
    <property type="protein sequence ID" value="SUB24979.1"/>
    <property type="molecule type" value="Genomic_DNA"/>
</dbReference>
<reference evidence="1 2" key="1">
    <citation type="submission" date="2018-06" db="EMBL/GenBank/DDBJ databases">
        <authorList>
            <consortium name="Pathogen Informatics"/>
            <person name="Doyle S."/>
        </authorList>
    </citation>
    <scope>NUCLEOTIDE SEQUENCE [LARGE SCALE GENOMIC DNA]</scope>
    <source>
        <strain evidence="2">NCTC 11297</strain>
    </source>
</reference>
<accession>A0A379ATR6</accession>
<dbReference type="RefSeq" id="WP_103853757.1">
    <property type="nucleotide sequence ID" value="NZ_JBLOCS010000013.1"/>
</dbReference>